<evidence type="ECO:0000256" key="1">
    <source>
        <dbReference type="ARBA" id="ARBA00004370"/>
    </source>
</evidence>
<protein>
    <submittedName>
        <fullName evidence="6">Phage holin</fullName>
    </submittedName>
</protein>
<keyword evidence="3" id="KW-1133">Transmembrane helix</keyword>
<dbReference type="Pfam" id="PF04688">
    <property type="entry name" value="Holin_SPP1"/>
    <property type="match status" value="1"/>
</dbReference>
<keyword evidence="5" id="KW-0732">Signal</keyword>
<comment type="caution">
    <text evidence="6">The sequence shown here is derived from an EMBL/GenBank/DDBJ whole genome shotgun (WGS) entry which is preliminary data.</text>
</comment>
<reference evidence="6 7" key="1">
    <citation type="journal article" date="2017" name="Front. Microbiol.">
        <title>New Insights into the Diversity of the Genus Faecalibacterium.</title>
        <authorList>
            <person name="Benevides L."/>
            <person name="Burman S."/>
            <person name="Martin R."/>
            <person name="Robert V."/>
            <person name="Thomas M."/>
            <person name="Miquel S."/>
            <person name="Chain F."/>
            <person name="Sokol H."/>
            <person name="Bermudez-Humaran L.G."/>
            <person name="Morrison M."/>
            <person name="Langella P."/>
            <person name="Azevedo V.A."/>
            <person name="Chatel J.M."/>
            <person name="Soares S."/>
        </authorList>
    </citation>
    <scope>NUCLEOTIDE SEQUENCE [LARGE SCALE GENOMIC DNA]</scope>
    <source>
        <strain evidence="6 7">CNCM I 4644</strain>
    </source>
</reference>
<keyword evidence="4" id="KW-0472">Membrane</keyword>
<dbReference type="EMBL" id="NMTZ01000027">
    <property type="protein sequence ID" value="PDX83071.1"/>
    <property type="molecule type" value="Genomic_DNA"/>
</dbReference>
<evidence type="ECO:0000256" key="2">
    <source>
        <dbReference type="ARBA" id="ARBA00022692"/>
    </source>
</evidence>
<gene>
    <name evidence="6" type="ORF">CGS59_13230</name>
</gene>
<sequence>MTNSKVSIATLARTAALAFALANQVSSAAGKPLLPIESSEVEQFVTTGLTIATSVAAWWKNNSFTAAAIEGDKRMNSLKNQVH</sequence>
<evidence type="ECO:0000313" key="7">
    <source>
        <dbReference type="Proteomes" id="UP000220480"/>
    </source>
</evidence>
<organism evidence="6 7">
    <name type="scientific">Faecalibacterium prausnitzii</name>
    <dbReference type="NCBI Taxonomy" id="853"/>
    <lineage>
        <taxon>Bacteria</taxon>
        <taxon>Bacillati</taxon>
        <taxon>Bacillota</taxon>
        <taxon>Clostridia</taxon>
        <taxon>Eubacteriales</taxon>
        <taxon>Oscillospiraceae</taxon>
        <taxon>Faecalibacterium</taxon>
    </lineage>
</organism>
<dbReference type="AlphaFoldDB" id="A0A2A7AVL6"/>
<accession>A0A2A7AVL6</accession>
<feature type="chain" id="PRO_5012676064" evidence="5">
    <location>
        <begin position="29"/>
        <end position="83"/>
    </location>
</feature>
<name>A0A2A7AVL6_9FIRM</name>
<dbReference type="NCBIfam" id="TIGR01592">
    <property type="entry name" value="holin_SPP1"/>
    <property type="match status" value="1"/>
</dbReference>
<evidence type="ECO:0000256" key="3">
    <source>
        <dbReference type="ARBA" id="ARBA00022989"/>
    </source>
</evidence>
<dbReference type="RefSeq" id="WP_097780300.1">
    <property type="nucleotide sequence ID" value="NZ_CABMES010000003.1"/>
</dbReference>
<dbReference type="InterPro" id="IPR006479">
    <property type="entry name" value="Holin"/>
</dbReference>
<evidence type="ECO:0000256" key="5">
    <source>
        <dbReference type="SAM" id="SignalP"/>
    </source>
</evidence>
<comment type="subcellular location">
    <subcellularLocation>
        <location evidence="1">Membrane</location>
    </subcellularLocation>
</comment>
<evidence type="ECO:0000256" key="4">
    <source>
        <dbReference type="ARBA" id="ARBA00023136"/>
    </source>
</evidence>
<proteinExistence type="predicted"/>
<dbReference type="Proteomes" id="UP000220480">
    <property type="component" value="Unassembled WGS sequence"/>
</dbReference>
<evidence type="ECO:0000313" key="6">
    <source>
        <dbReference type="EMBL" id="PDX83071.1"/>
    </source>
</evidence>
<dbReference type="GO" id="GO:0016020">
    <property type="term" value="C:membrane"/>
    <property type="evidence" value="ECO:0007669"/>
    <property type="project" value="UniProtKB-SubCell"/>
</dbReference>
<feature type="signal peptide" evidence="5">
    <location>
        <begin position="1"/>
        <end position="28"/>
    </location>
</feature>
<keyword evidence="2" id="KW-0812">Transmembrane</keyword>